<protein>
    <submittedName>
        <fullName evidence="1">Uncharacterized protein</fullName>
    </submittedName>
</protein>
<reference evidence="1 2" key="1">
    <citation type="journal article" date="2018" name="Sci. Rep.">
        <title>Network-guided genomic and metagenomic analysis of the faecal microbiota of the critically endangered kakapo.</title>
        <authorList>
            <person name="Waite D.W."/>
            <person name="Dsouza M."/>
            <person name="Sekiguchi Y."/>
            <person name="Hugenholtz P."/>
            <person name="Taylor M.W."/>
        </authorList>
    </citation>
    <scope>NUCLEOTIDE SEQUENCE [LARGE SCALE GENOMIC DNA]</scope>
    <source>
        <strain evidence="1 2">BI02</strain>
    </source>
</reference>
<organism evidence="1 2">
    <name type="scientific">Streptococcus gallolyticus</name>
    <dbReference type="NCBI Taxonomy" id="315405"/>
    <lineage>
        <taxon>Bacteria</taxon>
        <taxon>Bacillati</taxon>
        <taxon>Bacillota</taxon>
        <taxon>Bacilli</taxon>
        <taxon>Lactobacillales</taxon>
        <taxon>Streptococcaceae</taxon>
        <taxon>Streptococcus</taxon>
    </lineage>
</organism>
<name>A0A368UCZ0_9STRE</name>
<dbReference type="AlphaFoldDB" id="A0A368UCZ0"/>
<accession>A0A368UCZ0</accession>
<evidence type="ECO:0000313" key="2">
    <source>
        <dbReference type="Proteomes" id="UP000253215"/>
    </source>
</evidence>
<dbReference type="EMBL" id="NETH01000028">
    <property type="protein sequence ID" value="RCW16799.1"/>
    <property type="molecule type" value="Genomic_DNA"/>
</dbReference>
<sequence>MLDKYGKMLSIRGDDRLNVLNTYNEFDTNHFDLNVDHYGAEICGRIVKLSAHLSHKKLHKVFSSLDIFVVYCLIYLPIPE</sequence>
<dbReference type="Proteomes" id="UP000253215">
    <property type="component" value="Unassembled WGS sequence"/>
</dbReference>
<evidence type="ECO:0000313" key="1">
    <source>
        <dbReference type="EMBL" id="RCW16799.1"/>
    </source>
</evidence>
<proteinExistence type="predicted"/>
<gene>
    <name evidence="1" type="ORF">CAC02_06540</name>
</gene>
<comment type="caution">
    <text evidence="1">The sequence shown here is derived from an EMBL/GenBank/DDBJ whole genome shotgun (WGS) entry which is preliminary data.</text>
</comment>